<evidence type="ECO:0000313" key="2">
    <source>
        <dbReference type="EnsemblMetazoa" id="GAUT006429-PA"/>
    </source>
</evidence>
<organism evidence="2 3">
    <name type="scientific">Glossina austeni</name>
    <name type="common">Savannah tsetse fly</name>
    <dbReference type="NCBI Taxonomy" id="7395"/>
    <lineage>
        <taxon>Eukaryota</taxon>
        <taxon>Metazoa</taxon>
        <taxon>Ecdysozoa</taxon>
        <taxon>Arthropoda</taxon>
        <taxon>Hexapoda</taxon>
        <taxon>Insecta</taxon>
        <taxon>Pterygota</taxon>
        <taxon>Neoptera</taxon>
        <taxon>Endopterygota</taxon>
        <taxon>Diptera</taxon>
        <taxon>Brachycera</taxon>
        <taxon>Muscomorpha</taxon>
        <taxon>Hippoboscoidea</taxon>
        <taxon>Glossinidae</taxon>
        <taxon>Glossina</taxon>
    </lineage>
</organism>
<accession>A0A1A9UIX7</accession>
<reference evidence="2" key="1">
    <citation type="submission" date="2020-05" db="UniProtKB">
        <authorList>
            <consortium name="EnsemblMetazoa"/>
        </authorList>
    </citation>
    <scope>IDENTIFICATION</scope>
    <source>
        <strain evidence="2">TTRI</strain>
    </source>
</reference>
<name>A0A1A9UIX7_GLOAU</name>
<dbReference type="VEuPathDB" id="VectorBase:GAUT006429"/>
<keyword evidence="1" id="KW-0732">Signal</keyword>
<keyword evidence="3" id="KW-1185">Reference proteome</keyword>
<dbReference type="InterPro" id="IPR010512">
    <property type="entry name" value="DUF1091"/>
</dbReference>
<dbReference type="Proteomes" id="UP000078200">
    <property type="component" value="Unassembled WGS sequence"/>
</dbReference>
<evidence type="ECO:0000256" key="1">
    <source>
        <dbReference type="SAM" id="SignalP"/>
    </source>
</evidence>
<dbReference type="STRING" id="7395.A0A1A9UIX7"/>
<dbReference type="AlphaFoldDB" id="A0A1A9UIX7"/>
<dbReference type="PANTHER" id="PTHR21112">
    <property type="entry name" value="CHEMOSENSORY PROTEIN A 29A-RELATED"/>
    <property type="match status" value="1"/>
</dbReference>
<protein>
    <submittedName>
        <fullName evidence="2">Uncharacterized protein</fullName>
    </submittedName>
</protein>
<proteinExistence type="predicted"/>
<feature type="chain" id="PRO_5008398549" evidence="1">
    <location>
        <begin position="21"/>
        <end position="188"/>
    </location>
</feature>
<sequence length="188" mass="21747">MKLPAIVILATILYLNLVKGETKSYIVTNDRLDNIESEEESLMIFDVQMVKRERFINGTVAVLEDFDDEQFEFMVEMFTSQNSDGNYQRMAFGIPKTRMCEGLQKFYAKFVQPSMVFGENTNFPYVDEEEGLCPLPKGKYWFREILLDTEPWPTQFPRGLLKLVVTMYKNDLVVGGAIAILKIEDRPT</sequence>
<dbReference type="Pfam" id="PF06477">
    <property type="entry name" value="DUF1091"/>
    <property type="match status" value="1"/>
</dbReference>
<evidence type="ECO:0000313" key="3">
    <source>
        <dbReference type="Proteomes" id="UP000078200"/>
    </source>
</evidence>
<dbReference type="EnsemblMetazoa" id="GAUT006429-RA">
    <property type="protein sequence ID" value="GAUT006429-PA"/>
    <property type="gene ID" value="GAUT006429"/>
</dbReference>
<dbReference type="PANTHER" id="PTHR21112:SF0">
    <property type="entry name" value="CHEMOSENSORY PROTEIN A 29A-RELATED"/>
    <property type="match status" value="1"/>
</dbReference>
<feature type="signal peptide" evidence="1">
    <location>
        <begin position="1"/>
        <end position="20"/>
    </location>
</feature>